<evidence type="ECO:0000256" key="4">
    <source>
        <dbReference type="ARBA" id="ARBA00022989"/>
    </source>
</evidence>
<evidence type="ECO:0000256" key="6">
    <source>
        <dbReference type="SAM" id="MobiDB-lite"/>
    </source>
</evidence>
<organism evidence="8 9">
    <name type="scientific">Thermanaerovibrio velox DSM 12556</name>
    <dbReference type="NCBI Taxonomy" id="926567"/>
    <lineage>
        <taxon>Bacteria</taxon>
        <taxon>Thermotogati</taxon>
        <taxon>Synergistota</taxon>
        <taxon>Synergistia</taxon>
        <taxon>Synergistales</taxon>
        <taxon>Synergistaceae</taxon>
        <taxon>Thermanaerovibrio</taxon>
    </lineage>
</organism>
<protein>
    <submittedName>
        <fullName evidence="8">Oxaloacetate decarboxylase, gamma chain</fullName>
    </submittedName>
</protein>
<dbReference type="InterPro" id="IPR005899">
    <property type="entry name" value="Na_pump_deCOase"/>
</dbReference>
<feature type="region of interest" description="Disordered" evidence="6">
    <location>
        <begin position="48"/>
        <end position="79"/>
    </location>
</feature>
<keyword evidence="5 7" id="KW-0472">Membrane</keyword>
<reference evidence="8 9" key="1">
    <citation type="submission" date="2011-10" db="EMBL/GenBank/DDBJ databases">
        <title>The Noncontiguous Finished genome of Thermanaerovibrio velox DSM 12556.</title>
        <authorList>
            <consortium name="US DOE Joint Genome Institute (JGI-PGF)"/>
            <person name="Lucas S."/>
            <person name="Copeland A."/>
            <person name="Lapidus A."/>
            <person name="Glavina del Rio T."/>
            <person name="Dalin E."/>
            <person name="Tice H."/>
            <person name="Bruce D."/>
            <person name="Goodwin L."/>
            <person name="Pitluck S."/>
            <person name="Peters L."/>
            <person name="Mikhailova N."/>
            <person name="Teshima H."/>
            <person name="Kyrpides N."/>
            <person name="Mavromatis K."/>
            <person name="Ivanova N."/>
            <person name="Markowitz V."/>
            <person name="Cheng J.-F."/>
            <person name="Hugenholtz P."/>
            <person name="Woyke T."/>
            <person name="Wu D."/>
            <person name="Spring S."/>
            <person name="Brambilla E.-M."/>
            <person name="Klenk H.-P."/>
            <person name="Eisen J.A."/>
        </authorList>
    </citation>
    <scope>NUCLEOTIDE SEQUENCE [LARGE SCALE GENOMIC DNA]</scope>
    <source>
        <strain evidence="8 9">DSM 12556</strain>
    </source>
</reference>
<evidence type="ECO:0000256" key="5">
    <source>
        <dbReference type="ARBA" id="ARBA00023136"/>
    </source>
</evidence>
<accession>H0UPI4</accession>
<proteinExistence type="predicted"/>
<keyword evidence="3 7" id="KW-0812">Transmembrane</keyword>
<dbReference type="RefSeq" id="WP_006584109.1">
    <property type="nucleotide sequence ID" value="NZ_CM001377.1"/>
</dbReference>
<feature type="compositionally biased region" description="Low complexity" evidence="6">
    <location>
        <begin position="50"/>
        <end position="79"/>
    </location>
</feature>
<evidence type="ECO:0000256" key="3">
    <source>
        <dbReference type="ARBA" id="ARBA00022692"/>
    </source>
</evidence>
<sequence length="137" mass="13720">MSIHDHFVGPMGGVLMSLIAFSIVFLVIVGLMLVMMATKMVAQAIDSRGKASGSSGSPASTVAGPGASAPTPAGAPGPSAVGIAPAEDLELVAVITASLCALMGRPVAVKSLRPLPASPVSHWRAMAKLENLEGFDG</sequence>
<evidence type="ECO:0000256" key="1">
    <source>
        <dbReference type="ARBA" id="ARBA00004236"/>
    </source>
</evidence>
<gene>
    <name evidence="8" type="ORF">TheveDRAFT_1497</name>
</gene>
<dbReference type="OrthoDB" id="6198at2"/>
<dbReference type="STRING" id="926567.TheveDRAFT_1497"/>
<evidence type="ECO:0000313" key="9">
    <source>
        <dbReference type="Proteomes" id="UP000005730"/>
    </source>
</evidence>
<keyword evidence="2" id="KW-1003">Cell membrane</keyword>
<evidence type="ECO:0000256" key="2">
    <source>
        <dbReference type="ARBA" id="ARBA00022475"/>
    </source>
</evidence>
<dbReference type="GO" id="GO:0015081">
    <property type="term" value="F:sodium ion transmembrane transporter activity"/>
    <property type="evidence" value="ECO:0007669"/>
    <property type="project" value="InterPro"/>
</dbReference>
<evidence type="ECO:0000313" key="8">
    <source>
        <dbReference type="EMBL" id="EHM10615.1"/>
    </source>
</evidence>
<dbReference type="HOGENOM" id="CLU_156502_0_0_0"/>
<keyword evidence="9" id="KW-1185">Reference proteome</keyword>
<dbReference type="AlphaFoldDB" id="H0UPI4"/>
<keyword evidence="4 7" id="KW-1133">Transmembrane helix</keyword>
<dbReference type="eggNOG" id="ENOG5032YP6">
    <property type="taxonomic scope" value="Bacteria"/>
</dbReference>
<name>H0UPI4_9BACT</name>
<evidence type="ECO:0000256" key="7">
    <source>
        <dbReference type="SAM" id="Phobius"/>
    </source>
</evidence>
<dbReference type="EMBL" id="CM001377">
    <property type="protein sequence ID" value="EHM10615.1"/>
    <property type="molecule type" value="Genomic_DNA"/>
</dbReference>
<dbReference type="GO" id="GO:0005886">
    <property type="term" value="C:plasma membrane"/>
    <property type="evidence" value="ECO:0007669"/>
    <property type="project" value="UniProtKB-SubCell"/>
</dbReference>
<dbReference type="Proteomes" id="UP000005730">
    <property type="component" value="Chromosome"/>
</dbReference>
<dbReference type="GO" id="GO:0036376">
    <property type="term" value="P:sodium ion export across plasma membrane"/>
    <property type="evidence" value="ECO:0007669"/>
    <property type="project" value="InterPro"/>
</dbReference>
<dbReference type="Pfam" id="PF04277">
    <property type="entry name" value="OAD_gamma"/>
    <property type="match status" value="1"/>
</dbReference>
<feature type="transmembrane region" description="Helical" evidence="7">
    <location>
        <begin position="12"/>
        <end position="34"/>
    </location>
</feature>
<comment type="subcellular location">
    <subcellularLocation>
        <location evidence="1">Cell membrane</location>
    </subcellularLocation>
</comment>